<feature type="domain" description="Tyr recombinase" evidence="4">
    <location>
        <begin position="216"/>
        <end position="404"/>
    </location>
</feature>
<gene>
    <name evidence="6" type="ORF">GCM10009831_35250</name>
</gene>
<evidence type="ECO:0000256" key="1">
    <source>
        <dbReference type="ARBA" id="ARBA00023125"/>
    </source>
</evidence>
<sequence>MSVLLDDLVVKADAAITAQGSAPSTLMQYRWAWSQFKSFCAERSADEAVVSEDAVTAFVQFVAAEHREGRYKPWKAKLLRKAALVLWEVATTGSYQWRLSRQTHPNDALDATFRPVQEQFEAWLTDQGLATTTQDLYATVSRTVLARLPQDGVQEIGALSPADLAAAVVFLGERYRPGSMRTALSAIRVLCRFLEDTGLRPGLSRAVPGHSARRTNPVGVLSPSDVDKLVDSIDPTTPARRRDRAMLLLAARTGLRPVDIVNLRLSDIDWARAQITLTQHKTGSMLTLPLLADVGEAIADYLLHGRPTGATSDHVFLRSQAPFNALATSSGLYFVASRAFTRTGTSASNGTGRGFRVLRASLATRMLADGTVLPVITEALGHRSIDSAKHYLAGDEQHMRQCCLDFAGIAPRGARS</sequence>
<dbReference type="RefSeq" id="WP_182659556.1">
    <property type="nucleotide sequence ID" value="NZ_BAAAQG010000029.1"/>
</dbReference>
<keyword evidence="2" id="KW-0233">DNA recombination</keyword>
<feature type="domain" description="Core-binding (CB)" evidence="5">
    <location>
        <begin position="111"/>
        <end position="195"/>
    </location>
</feature>
<dbReference type="SUPFAM" id="SSF56349">
    <property type="entry name" value="DNA breaking-rejoining enzymes"/>
    <property type="match status" value="1"/>
</dbReference>
<accession>A0ABN2JBT5</accession>
<name>A0ABN2JBT5_9ACTN</name>
<evidence type="ECO:0000313" key="7">
    <source>
        <dbReference type="Proteomes" id="UP001500383"/>
    </source>
</evidence>
<keyword evidence="7" id="KW-1185">Reference proteome</keyword>
<protein>
    <recommendedName>
        <fullName evidence="8">Integrase</fullName>
    </recommendedName>
</protein>
<dbReference type="Gene3D" id="1.10.443.10">
    <property type="entry name" value="Intergrase catalytic core"/>
    <property type="match status" value="1"/>
</dbReference>
<dbReference type="InterPro" id="IPR050090">
    <property type="entry name" value="Tyrosine_recombinase_XerCD"/>
</dbReference>
<dbReference type="PANTHER" id="PTHR30349:SF90">
    <property type="entry name" value="TYROSINE RECOMBINASE XERD"/>
    <property type="match status" value="1"/>
</dbReference>
<dbReference type="Proteomes" id="UP001500383">
    <property type="component" value="Unassembled WGS sequence"/>
</dbReference>
<dbReference type="EMBL" id="BAAAQG010000029">
    <property type="protein sequence ID" value="GAA1722066.1"/>
    <property type="molecule type" value="Genomic_DNA"/>
</dbReference>
<dbReference type="InterPro" id="IPR011010">
    <property type="entry name" value="DNA_brk_join_enz"/>
</dbReference>
<dbReference type="PROSITE" id="PS51898">
    <property type="entry name" value="TYR_RECOMBINASE"/>
    <property type="match status" value="1"/>
</dbReference>
<evidence type="ECO:0000256" key="2">
    <source>
        <dbReference type="ARBA" id="ARBA00023172"/>
    </source>
</evidence>
<dbReference type="PANTHER" id="PTHR30349">
    <property type="entry name" value="PHAGE INTEGRASE-RELATED"/>
    <property type="match status" value="1"/>
</dbReference>
<dbReference type="InterPro" id="IPR010998">
    <property type="entry name" value="Integrase_recombinase_N"/>
</dbReference>
<dbReference type="Gene3D" id="1.10.150.130">
    <property type="match status" value="1"/>
</dbReference>
<evidence type="ECO:0000259" key="4">
    <source>
        <dbReference type="PROSITE" id="PS51898"/>
    </source>
</evidence>
<dbReference type="InterPro" id="IPR013762">
    <property type="entry name" value="Integrase-like_cat_sf"/>
</dbReference>
<reference evidence="6 7" key="1">
    <citation type="journal article" date="2019" name="Int. J. Syst. Evol. Microbiol.">
        <title>The Global Catalogue of Microorganisms (GCM) 10K type strain sequencing project: providing services to taxonomists for standard genome sequencing and annotation.</title>
        <authorList>
            <consortium name="The Broad Institute Genomics Platform"/>
            <consortium name="The Broad Institute Genome Sequencing Center for Infectious Disease"/>
            <person name="Wu L."/>
            <person name="Ma J."/>
        </authorList>
    </citation>
    <scope>NUCLEOTIDE SEQUENCE [LARGE SCALE GENOMIC DNA]</scope>
    <source>
        <strain evidence="6 7">JCM 16002</strain>
    </source>
</reference>
<organism evidence="6 7">
    <name type="scientific">Dietzia cercidiphylli</name>
    <dbReference type="NCBI Taxonomy" id="498199"/>
    <lineage>
        <taxon>Bacteria</taxon>
        <taxon>Bacillati</taxon>
        <taxon>Actinomycetota</taxon>
        <taxon>Actinomycetes</taxon>
        <taxon>Mycobacteriales</taxon>
        <taxon>Dietziaceae</taxon>
        <taxon>Dietzia</taxon>
    </lineage>
</organism>
<keyword evidence="1 3" id="KW-0238">DNA-binding</keyword>
<dbReference type="Pfam" id="PF00589">
    <property type="entry name" value="Phage_integrase"/>
    <property type="match status" value="1"/>
</dbReference>
<evidence type="ECO:0000259" key="5">
    <source>
        <dbReference type="PROSITE" id="PS51900"/>
    </source>
</evidence>
<dbReference type="InterPro" id="IPR002104">
    <property type="entry name" value="Integrase_catalytic"/>
</dbReference>
<evidence type="ECO:0008006" key="8">
    <source>
        <dbReference type="Google" id="ProtNLM"/>
    </source>
</evidence>
<dbReference type="CDD" id="cd01188">
    <property type="entry name" value="INT_RitA_C_like"/>
    <property type="match status" value="1"/>
</dbReference>
<proteinExistence type="predicted"/>
<evidence type="ECO:0000256" key="3">
    <source>
        <dbReference type="PROSITE-ProRule" id="PRU01248"/>
    </source>
</evidence>
<comment type="caution">
    <text evidence="6">The sequence shown here is derived from an EMBL/GenBank/DDBJ whole genome shotgun (WGS) entry which is preliminary data.</text>
</comment>
<dbReference type="PROSITE" id="PS51900">
    <property type="entry name" value="CB"/>
    <property type="match status" value="1"/>
</dbReference>
<dbReference type="InterPro" id="IPR044068">
    <property type="entry name" value="CB"/>
</dbReference>
<evidence type="ECO:0000313" key="6">
    <source>
        <dbReference type="EMBL" id="GAA1722066.1"/>
    </source>
</evidence>